<dbReference type="Pfam" id="PF01268">
    <property type="entry name" value="FTHFS"/>
    <property type="match status" value="1"/>
</dbReference>
<proteinExistence type="inferred from homology"/>
<dbReference type="FunFam" id="3.10.410.10:FF:000001">
    <property type="entry name" value="Putative formate--tetrahydrofolate ligase"/>
    <property type="match status" value="1"/>
</dbReference>
<keyword evidence="5 8" id="KW-0067">ATP-binding</keyword>
<protein>
    <recommendedName>
        <fullName evidence="8">Formate--tetrahydrofolate ligase</fullName>
        <ecNumber evidence="8">6.3.4.3</ecNumber>
    </recommendedName>
    <alternativeName>
        <fullName evidence="8">Formyltetrahydrofolate synthetase</fullName>
        <shortName evidence="8">FHS</shortName>
        <shortName evidence="8">FTHFS</shortName>
    </alternativeName>
</protein>
<dbReference type="Gene3D" id="3.40.50.300">
    <property type="entry name" value="P-loop containing nucleotide triphosphate hydrolases"/>
    <property type="match status" value="1"/>
</dbReference>
<keyword evidence="3 8" id="KW-0436">Ligase</keyword>
<dbReference type="EMBL" id="LJUI01000005">
    <property type="protein sequence ID" value="KPK71263.1"/>
    <property type="molecule type" value="Genomic_DNA"/>
</dbReference>
<dbReference type="EC" id="6.3.4.3" evidence="8"/>
<evidence type="ECO:0000256" key="2">
    <source>
        <dbReference type="ARBA" id="ARBA00022563"/>
    </source>
</evidence>
<dbReference type="GO" id="GO:0035999">
    <property type="term" value="P:tetrahydrofolate interconversion"/>
    <property type="evidence" value="ECO:0007669"/>
    <property type="project" value="UniProtKB-UniRule"/>
</dbReference>
<dbReference type="SUPFAM" id="SSF52540">
    <property type="entry name" value="P-loop containing nucleoside triphosphate hydrolases"/>
    <property type="match status" value="1"/>
</dbReference>
<comment type="catalytic activity">
    <reaction evidence="6 8">
        <text>(6S)-5,6,7,8-tetrahydrofolate + formate + ATP = (6R)-10-formyltetrahydrofolate + ADP + phosphate</text>
        <dbReference type="Rhea" id="RHEA:20221"/>
        <dbReference type="ChEBI" id="CHEBI:15740"/>
        <dbReference type="ChEBI" id="CHEBI:30616"/>
        <dbReference type="ChEBI" id="CHEBI:43474"/>
        <dbReference type="ChEBI" id="CHEBI:57453"/>
        <dbReference type="ChEBI" id="CHEBI:195366"/>
        <dbReference type="ChEBI" id="CHEBI:456216"/>
        <dbReference type="EC" id="6.3.4.3"/>
    </reaction>
</comment>
<dbReference type="Gene3D" id="3.10.410.10">
    <property type="entry name" value="Formyltetrahydrofolate synthetase, domain 3"/>
    <property type="match status" value="1"/>
</dbReference>
<evidence type="ECO:0000313" key="9">
    <source>
        <dbReference type="EMBL" id="KPK71263.1"/>
    </source>
</evidence>
<dbReference type="UniPathway" id="UPA00193"/>
<keyword evidence="4 8" id="KW-0547">Nucleotide-binding</keyword>
<accession>A0A0S8GE41</accession>
<evidence type="ECO:0000256" key="3">
    <source>
        <dbReference type="ARBA" id="ARBA00022598"/>
    </source>
</evidence>
<evidence type="ECO:0000256" key="6">
    <source>
        <dbReference type="ARBA" id="ARBA00049033"/>
    </source>
</evidence>
<evidence type="ECO:0000256" key="5">
    <source>
        <dbReference type="ARBA" id="ARBA00022840"/>
    </source>
</evidence>
<dbReference type="PATRIC" id="fig|1703774.3.peg.2455"/>
<reference evidence="9 10" key="1">
    <citation type="journal article" date="2015" name="Microbiome">
        <title>Genomic resolution of linkages in carbon, nitrogen, and sulfur cycling among widespread estuary sediment bacteria.</title>
        <authorList>
            <person name="Baker B.J."/>
            <person name="Lazar C.S."/>
            <person name="Teske A.P."/>
            <person name="Dick G.J."/>
        </authorList>
    </citation>
    <scope>NUCLEOTIDE SEQUENCE [LARGE SCALE GENOMIC DNA]</scope>
    <source>
        <strain evidence="9">SM23_40</strain>
    </source>
</reference>
<evidence type="ECO:0000256" key="1">
    <source>
        <dbReference type="ARBA" id="ARBA00004777"/>
    </source>
</evidence>
<dbReference type="InterPro" id="IPR000559">
    <property type="entry name" value="Formate_THF_ligase"/>
</dbReference>
<comment type="pathway">
    <text evidence="1 8">One-carbon metabolism; tetrahydrofolate interconversion.</text>
</comment>
<dbReference type="Gene3D" id="3.30.1510.10">
    <property type="entry name" value="Domain 2, N(10)-formyltetrahydrofolate synthetase"/>
    <property type="match status" value="1"/>
</dbReference>
<evidence type="ECO:0000256" key="8">
    <source>
        <dbReference type="HAMAP-Rule" id="MF_01543"/>
    </source>
</evidence>
<evidence type="ECO:0000256" key="4">
    <source>
        <dbReference type="ARBA" id="ARBA00022741"/>
    </source>
</evidence>
<dbReference type="GO" id="GO:0004329">
    <property type="term" value="F:formate-tetrahydrofolate ligase activity"/>
    <property type="evidence" value="ECO:0007669"/>
    <property type="project" value="UniProtKB-UniRule"/>
</dbReference>
<organism evidence="9 10">
    <name type="scientific">candidate division TA06 bacterium SM23_40</name>
    <dbReference type="NCBI Taxonomy" id="1703774"/>
    <lineage>
        <taxon>Bacteria</taxon>
        <taxon>Bacteria division TA06</taxon>
    </lineage>
</organism>
<name>A0A0S8GE41_UNCT6</name>
<dbReference type="FunFam" id="3.30.1510.10:FF:000001">
    <property type="entry name" value="Formate--tetrahydrofolate ligase"/>
    <property type="match status" value="1"/>
</dbReference>
<gene>
    <name evidence="8" type="primary">fhs</name>
    <name evidence="9" type="ORF">AMJ82_01220</name>
</gene>
<comment type="caution">
    <text evidence="9">The sequence shown here is derived from an EMBL/GenBank/DDBJ whole genome shotgun (WGS) entry which is preliminary data.</text>
</comment>
<dbReference type="CDD" id="cd00477">
    <property type="entry name" value="FTHFS"/>
    <property type="match status" value="1"/>
</dbReference>
<sequence length="557" mass="60398">MPTDLELARSVSPRPITDVAASIGLHADDLILYGEDKAKVRLGAIERLRSGRTPGKLVLVSAITPTAAGEGKTTMTIALGQGLAKLGHSVAIALREPSLGPCLGMKGGATGGGMCQVIPMEDINLHFTGDFHAVSTAHNLLAALLDNHIHRGDRLEIDPRRITWRRVIDMNDRALRDIIIGLGGVMQGVPRESGFDITPASEIMAILCLAESYDDLKERLNRILLAFTYDREPITAEKLGATGAMAALLRDALLPNLVQTMEGVPAFVHGGPFANIAHGCNSVLATRTGLHAADWVVTEAGFGFDLGAEKFFDIKCRSAGLDTVAVVLVATCRALKMHGGVKSRELAVPNPRAVEAGFPNLDKHVENIGKFREPPVVCLNRFTQDTEEEIEVIRRHCTDVLGVPFAVCDAWSRGGEGAKELARSVIAHAEKCSKPFRPLYDWDWPVEKKILTVAREMYGAEEIEYTKEAERDLRDIDRLGYNNLPICIAKTQKSLSDDPSLIGRPEEFTVHVREILISAGAGYLVPLTGDILRMPGLPSSPQAERIDLVDGKITGLE</sequence>
<dbReference type="InterPro" id="IPR027417">
    <property type="entry name" value="P-loop_NTPase"/>
</dbReference>
<evidence type="ECO:0000313" key="10">
    <source>
        <dbReference type="Proteomes" id="UP000051717"/>
    </source>
</evidence>
<comment type="similarity">
    <text evidence="7 8">Belongs to the formate--tetrahydrofolate ligase family.</text>
</comment>
<keyword evidence="2 8" id="KW-0554">One-carbon metabolism</keyword>
<feature type="binding site" evidence="8">
    <location>
        <begin position="66"/>
        <end position="73"/>
    </location>
    <ligand>
        <name>ATP</name>
        <dbReference type="ChEBI" id="CHEBI:30616"/>
    </ligand>
</feature>
<dbReference type="NCBIfam" id="NF010030">
    <property type="entry name" value="PRK13505.1"/>
    <property type="match status" value="1"/>
</dbReference>
<evidence type="ECO:0000256" key="7">
    <source>
        <dbReference type="ARBA" id="ARBA00061363"/>
    </source>
</evidence>
<dbReference type="GO" id="GO:0005524">
    <property type="term" value="F:ATP binding"/>
    <property type="evidence" value="ECO:0007669"/>
    <property type="project" value="UniProtKB-UniRule"/>
</dbReference>
<dbReference type="Proteomes" id="UP000051717">
    <property type="component" value="Unassembled WGS sequence"/>
</dbReference>
<dbReference type="AlphaFoldDB" id="A0A0S8GE41"/>
<dbReference type="HAMAP" id="MF_01543">
    <property type="entry name" value="FTHFS"/>
    <property type="match status" value="1"/>
</dbReference>